<evidence type="ECO:0000313" key="5">
    <source>
        <dbReference type="EMBL" id="GAA3547675.1"/>
    </source>
</evidence>
<evidence type="ECO:0000256" key="3">
    <source>
        <dbReference type="SAM" id="Phobius"/>
    </source>
</evidence>
<accession>A0ABP6W9W0</accession>
<dbReference type="Proteomes" id="UP001500795">
    <property type="component" value="Unassembled WGS sequence"/>
</dbReference>
<protein>
    <submittedName>
        <fullName evidence="5">D-amino acid dehydrogenase</fullName>
    </submittedName>
</protein>
<dbReference type="SUPFAM" id="SSF51905">
    <property type="entry name" value="FAD/NAD(P)-binding domain"/>
    <property type="match status" value="1"/>
</dbReference>
<feature type="transmembrane region" description="Helical" evidence="3">
    <location>
        <begin position="6"/>
        <end position="24"/>
    </location>
</feature>
<sequence length="427" mass="46513">MDRGSTVAVIGAGIVGVTSAYMLVEAGYRVILLDADEPMKGTSFANAAQLSFDSADAMASPALLRKLPAILLGRVPAFRLDWRQLPGWLPWGGRFLVQGRAAREEHNSGSLARLAVHSRERLHALLRAHPLSFHHRRSGKLQIYDRAADLARAARRIEHKGRWGCRLQLLDRAACLDLEPALSQWRGDWVGGVYAPRDEVGDAPAFAEGLLALMRETDRLEERYRAQVQRLLIRKWHIEALATPDGRVEADAYVLATGAGGQALLRELELHLPIYPVKGYSLTVPATARAPEVSVSDVSGRVVFARLGDRLRVAGGADLVGFDTRPSPERIDYLLELCRRRLPEAGRYDEPLHGWAGLRPVTPGSLPIIGRAGADNLYLNLGHGMLGWTLAMGAASLLAAQIGGQPLAVASAGFTPQEQGLTPVRFK</sequence>
<reference evidence="6" key="1">
    <citation type="journal article" date="2019" name="Int. J. Syst. Evol. Microbiol.">
        <title>The Global Catalogue of Microorganisms (GCM) 10K type strain sequencing project: providing services to taxonomists for standard genome sequencing and annotation.</title>
        <authorList>
            <consortium name="The Broad Institute Genomics Platform"/>
            <consortium name="The Broad Institute Genome Sequencing Center for Infectious Disease"/>
            <person name="Wu L."/>
            <person name="Ma J."/>
        </authorList>
    </citation>
    <scope>NUCLEOTIDE SEQUENCE [LARGE SCALE GENOMIC DNA]</scope>
    <source>
        <strain evidence="6">JCM 17110</strain>
    </source>
</reference>
<dbReference type="Pfam" id="PF01266">
    <property type="entry name" value="DAO"/>
    <property type="match status" value="1"/>
</dbReference>
<keyword evidence="3" id="KW-0472">Membrane</keyword>
<dbReference type="EMBL" id="BAABCX010000005">
    <property type="protein sequence ID" value="GAA3547675.1"/>
    <property type="molecule type" value="Genomic_DNA"/>
</dbReference>
<proteinExistence type="inferred from homology"/>
<keyword evidence="3" id="KW-1133">Transmembrane helix</keyword>
<keyword evidence="3" id="KW-0812">Transmembrane</keyword>
<dbReference type="InterPro" id="IPR036188">
    <property type="entry name" value="FAD/NAD-bd_sf"/>
</dbReference>
<keyword evidence="2" id="KW-0560">Oxidoreductase</keyword>
<evidence type="ECO:0000256" key="1">
    <source>
        <dbReference type="ARBA" id="ARBA00009410"/>
    </source>
</evidence>
<comment type="caution">
    <text evidence="5">The sequence shown here is derived from an EMBL/GenBank/DDBJ whole genome shotgun (WGS) entry which is preliminary data.</text>
</comment>
<evidence type="ECO:0000313" key="6">
    <source>
        <dbReference type="Proteomes" id="UP001500795"/>
    </source>
</evidence>
<gene>
    <name evidence="5" type="ORF">GCM10022394_29700</name>
</gene>
<dbReference type="InterPro" id="IPR006076">
    <property type="entry name" value="FAD-dep_OxRdtase"/>
</dbReference>
<dbReference type="SUPFAM" id="SSF54373">
    <property type="entry name" value="FAD-linked reductases, C-terminal domain"/>
    <property type="match status" value="1"/>
</dbReference>
<evidence type="ECO:0000259" key="4">
    <source>
        <dbReference type="Pfam" id="PF01266"/>
    </source>
</evidence>
<dbReference type="Gene3D" id="3.30.9.10">
    <property type="entry name" value="D-Amino Acid Oxidase, subunit A, domain 2"/>
    <property type="match status" value="1"/>
</dbReference>
<comment type="similarity">
    <text evidence="1">Belongs to the DadA oxidoreductase family.</text>
</comment>
<dbReference type="PANTHER" id="PTHR13847">
    <property type="entry name" value="SARCOSINE DEHYDROGENASE-RELATED"/>
    <property type="match status" value="1"/>
</dbReference>
<organism evidence="5 6">
    <name type="scientific">Zobellella aerophila</name>
    <dbReference type="NCBI Taxonomy" id="870480"/>
    <lineage>
        <taxon>Bacteria</taxon>
        <taxon>Pseudomonadati</taxon>
        <taxon>Pseudomonadota</taxon>
        <taxon>Gammaproteobacteria</taxon>
        <taxon>Aeromonadales</taxon>
        <taxon>Aeromonadaceae</taxon>
        <taxon>Zobellella</taxon>
    </lineage>
</organism>
<feature type="domain" description="FAD dependent oxidoreductase" evidence="4">
    <location>
        <begin position="7"/>
        <end position="400"/>
    </location>
</feature>
<dbReference type="RefSeq" id="WP_344959471.1">
    <property type="nucleotide sequence ID" value="NZ_BAABCX010000005.1"/>
</dbReference>
<keyword evidence="6" id="KW-1185">Reference proteome</keyword>
<name>A0ABP6W9W0_9GAMM</name>
<dbReference type="PANTHER" id="PTHR13847:SF280">
    <property type="entry name" value="D-AMINO ACID DEHYDROGENASE"/>
    <property type="match status" value="1"/>
</dbReference>
<dbReference type="Gene3D" id="3.50.50.60">
    <property type="entry name" value="FAD/NAD(P)-binding domain"/>
    <property type="match status" value="2"/>
</dbReference>
<evidence type="ECO:0000256" key="2">
    <source>
        <dbReference type="ARBA" id="ARBA00023002"/>
    </source>
</evidence>